<comment type="caution">
    <text evidence="2">The sequence shown here is derived from an EMBL/GenBank/DDBJ whole genome shotgun (WGS) entry which is preliminary data.</text>
</comment>
<reference evidence="2 3" key="1">
    <citation type="submission" date="2015-03" db="EMBL/GenBank/DDBJ databases">
        <title>RNA-seq based gene annotation and comparative genomics of four Zymoseptoria species reveal species-specific pathogenicity related genes and transposable element activity.</title>
        <authorList>
            <person name="Grandaubert J."/>
            <person name="Bhattacharyya A."/>
            <person name="Stukenbrock E.H."/>
        </authorList>
    </citation>
    <scope>NUCLEOTIDE SEQUENCE [LARGE SCALE GENOMIC DNA]</scope>
    <source>
        <strain evidence="2 3">Zb18110</strain>
    </source>
</reference>
<keyword evidence="1" id="KW-0732">Signal</keyword>
<proteinExistence type="predicted"/>
<keyword evidence="3" id="KW-1185">Reference proteome</keyword>
<evidence type="ECO:0000313" key="2">
    <source>
        <dbReference type="EMBL" id="KJX92228.1"/>
    </source>
</evidence>
<evidence type="ECO:0000313" key="3">
    <source>
        <dbReference type="Proteomes" id="UP000033647"/>
    </source>
</evidence>
<gene>
    <name evidence="2" type="ORF">TI39_contig5887g00001</name>
</gene>
<sequence>MMHALTIFTLAAFALGASALGIEQREETHLETRALPPCAPCPVNDGYWLSYFRPGNPGPPEDQTAMYDPGWLPKAAFTKGYVCYALGPGVSFSSGGLRPPYGHWQRSDNTQVMCWHYWQSTLQFVGADATVNSYPAHCTVWILTKGPAARVRVEGVQGEGPSYLPEDNKVEGCYGSYWNTDVGLISIWLEEPWE</sequence>
<dbReference type="OrthoDB" id="2500614at2759"/>
<dbReference type="EMBL" id="LAFY01005842">
    <property type="protein sequence ID" value="KJX92228.1"/>
    <property type="molecule type" value="Genomic_DNA"/>
</dbReference>
<protein>
    <recommendedName>
        <fullName evidence="4">Secreted protein</fullName>
    </recommendedName>
</protein>
<feature type="signal peptide" evidence="1">
    <location>
        <begin position="1"/>
        <end position="19"/>
    </location>
</feature>
<evidence type="ECO:0008006" key="4">
    <source>
        <dbReference type="Google" id="ProtNLM"/>
    </source>
</evidence>
<dbReference type="Proteomes" id="UP000033647">
    <property type="component" value="Unassembled WGS sequence"/>
</dbReference>
<name>A0A0F4G4G0_9PEZI</name>
<dbReference type="AlphaFoldDB" id="A0A0F4G4G0"/>
<organism evidence="2 3">
    <name type="scientific">Zymoseptoria brevis</name>
    <dbReference type="NCBI Taxonomy" id="1047168"/>
    <lineage>
        <taxon>Eukaryota</taxon>
        <taxon>Fungi</taxon>
        <taxon>Dikarya</taxon>
        <taxon>Ascomycota</taxon>
        <taxon>Pezizomycotina</taxon>
        <taxon>Dothideomycetes</taxon>
        <taxon>Dothideomycetidae</taxon>
        <taxon>Mycosphaerellales</taxon>
        <taxon>Mycosphaerellaceae</taxon>
        <taxon>Zymoseptoria</taxon>
    </lineage>
</organism>
<evidence type="ECO:0000256" key="1">
    <source>
        <dbReference type="SAM" id="SignalP"/>
    </source>
</evidence>
<feature type="chain" id="PRO_5002468459" description="Secreted protein" evidence="1">
    <location>
        <begin position="20"/>
        <end position="194"/>
    </location>
</feature>
<accession>A0A0F4G4G0</accession>